<accession>A0A4Q1KKH9</accession>
<comment type="caution">
    <text evidence="1">The sequence shown here is derived from an EMBL/GenBank/DDBJ whole genome shotgun (WGS) entry which is preliminary data.</text>
</comment>
<dbReference type="Proteomes" id="UP000289734">
    <property type="component" value="Unassembled WGS sequence"/>
</dbReference>
<dbReference type="SUPFAM" id="SSF88659">
    <property type="entry name" value="Sigma3 and sigma4 domains of RNA polymerase sigma factors"/>
    <property type="match status" value="1"/>
</dbReference>
<dbReference type="Gene3D" id="1.10.1740.10">
    <property type="match status" value="1"/>
</dbReference>
<reference evidence="2" key="1">
    <citation type="submission" date="2019-01" db="EMBL/GenBank/DDBJ databases">
        <title>Cytophagaceae bacterium strain CAR-16.</title>
        <authorList>
            <person name="Chen W.-M."/>
        </authorList>
    </citation>
    <scope>NUCLEOTIDE SEQUENCE [LARGE SCALE GENOMIC DNA]</scope>
    <source>
        <strain evidence="2">ICH-30</strain>
    </source>
</reference>
<evidence type="ECO:0000313" key="1">
    <source>
        <dbReference type="EMBL" id="RXR30162.1"/>
    </source>
</evidence>
<gene>
    <name evidence="1" type="ORF">EQG68_12090</name>
</gene>
<protein>
    <submittedName>
        <fullName evidence="1">Sigma-70 family RNA polymerase sigma factor</fullName>
    </submittedName>
</protein>
<organism evidence="1 2">
    <name type="scientific">Flavobacterium piscinae</name>
    <dbReference type="NCBI Taxonomy" id="2506424"/>
    <lineage>
        <taxon>Bacteria</taxon>
        <taxon>Pseudomonadati</taxon>
        <taxon>Bacteroidota</taxon>
        <taxon>Flavobacteriia</taxon>
        <taxon>Flavobacteriales</taxon>
        <taxon>Flavobacteriaceae</taxon>
        <taxon>Flavobacterium</taxon>
    </lineage>
</organism>
<dbReference type="SUPFAM" id="SSF88946">
    <property type="entry name" value="Sigma2 domain of RNA polymerase sigma factors"/>
    <property type="match status" value="1"/>
</dbReference>
<keyword evidence="2" id="KW-1185">Reference proteome</keyword>
<dbReference type="GO" id="GO:0003700">
    <property type="term" value="F:DNA-binding transcription factor activity"/>
    <property type="evidence" value="ECO:0007669"/>
    <property type="project" value="InterPro"/>
</dbReference>
<dbReference type="OrthoDB" id="1099849at2"/>
<dbReference type="Gene3D" id="1.10.10.10">
    <property type="entry name" value="Winged helix-like DNA-binding domain superfamily/Winged helix DNA-binding domain"/>
    <property type="match status" value="1"/>
</dbReference>
<name>A0A4Q1KKH9_9FLAO</name>
<dbReference type="GO" id="GO:0006352">
    <property type="term" value="P:DNA-templated transcription initiation"/>
    <property type="evidence" value="ECO:0007669"/>
    <property type="project" value="InterPro"/>
</dbReference>
<dbReference type="RefSeq" id="WP_129465147.1">
    <property type="nucleotide sequence ID" value="NZ_SBKQ01000012.1"/>
</dbReference>
<dbReference type="EMBL" id="SBKQ01000012">
    <property type="protein sequence ID" value="RXR30162.1"/>
    <property type="molecule type" value="Genomic_DNA"/>
</dbReference>
<dbReference type="AlphaFoldDB" id="A0A4Q1KKH9"/>
<sequence length="181" mass="21373">MSKHLIVERIKKHDNELLKKIYLENKLSFFKIANQYQLPEEVALDIYQDSMVALIENARKNKIDDLQSSINTYLIGIGKFMIYNYLNAQKKNKGINIDEINQDELLNFSTNDESLNGREIALKKAYESLGEQCRKILNLFYFENKKLEEIQQILRYENKDVLKSQKSRCISHLKKSLNHKK</sequence>
<dbReference type="InterPro" id="IPR013324">
    <property type="entry name" value="RNA_pol_sigma_r3/r4-like"/>
</dbReference>
<dbReference type="InterPro" id="IPR013325">
    <property type="entry name" value="RNA_pol_sigma_r2"/>
</dbReference>
<dbReference type="NCBIfam" id="TIGR02937">
    <property type="entry name" value="sigma70-ECF"/>
    <property type="match status" value="1"/>
</dbReference>
<proteinExistence type="predicted"/>
<evidence type="ECO:0000313" key="2">
    <source>
        <dbReference type="Proteomes" id="UP000289734"/>
    </source>
</evidence>
<dbReference type="InterPro" id="IPR036388">
    <property type="entry name" value="WH-like_DNA-bd_sf"/>
</dbReference>
<dbReference type="InterPro" id="IPR014284">
    <property type="entry name" value="RNA_pol_sigma-70_dom"/>
</dbReference>